<keyword evidence="8 17" id="KW-0812">Transmembrane</keyword>
<reference evidence="21 22" key="1">
    <citation type="journal article" date="2019" name="Environ. Microbiol.">
        <title>Species interactions and distinct microbial communities in high Arctic permafrost affected cryosols are associated with the CH4 and CO2 gas fluxes.</title>
        <authorList>
            <person name="Altshuler I."/>
            <person name="Hamel J."/>
            <person name="Turney S."/>
            <person name="Magnuson E."/>
            <person name="Levesque R."/>
            <person name="Greer C."/>
            <person name="Whyte L.G."/>
        </authorList>
    </citation>
    <scope>NUCLEOTIDE SEQUENCE [LARGE SCALE GENOMIC DNA]</scope>
    <source>
        <strain evidence="21 22">E6.1</strain>
    </source>
</reference>
<keyword evidence="10 21" id="KW-0418">Kinase</keyword>
<dbReference type="Gene3D" id="3.40.50.300">
    <property type="entry name" value="P-loop containing nucleotide triphosphate hydrolases"/>
    <property type="match status" value="1"/>
</dbReference>
<dbReference type="GO" id="GO:0004713">
    <property type="term" value="F:protein tyrosine kinase activity"/>
    <property type="evidence" value="ECO:0007669"/>
    <property type="project" value="UniProtKB-KW"/>
</dbReference>
<evidence type="ECO:0000256" key="17">
    <source>
        <dbReference type="SAM" id="Phobius"/>
    </source>
</evidence>
<dbReference type="PANTHER" id="PTHR32309:SF13">
    <property type="entry name" value="FERRIC ENTEROBACTIN TRANSPORT PROTEIN FEPE"/>
    <property type="match status" value="1"/>
</dbReference>
<evidence type="ECO:0000256" key="3">
    <source>
        <dbReference type="ARBA" id="ARBA00008883"/>
    </source>
</evidence>
<dbReference type="EC" id="2.7.10.2" evidence="4"/>
<name>A0A502FZ38_9SPHN</name>
<keyword evidence="11" id="KW-0067">ATP-binding</keyword>
<evidence type="ECO:0000259" key="18">
    <source>
        <dbReference type="Pfam" id="PF02706"/>
    </source>
</evidence>
<keyword evidence="9" id="KW-0547">Nucleotide-binding</keyword>
<keyword evidence="14 21" id="KW-0829">Tyrosine-protein kinase</keyword>
<evidence type="ECO:0000256" key="11">
    <source>
        <dbReference type="ARBA" id="ARBA00022840"/>
    </source>
</evidence>
<dbReference type="Pfam" id="PF13614">
    <property type="entry name" value="AAA_31"/>
    <property type="match status" value="1"/>
</dbReference>
<evidence type="ECO:0000313" key="21">
    <source>
        <dbReference type="EMBL" id="TPG54749.1"/>
    </source>
</evidence>
<dbReference type="InterPro" id="IPR027417">
    <property type="entry name" value="P-loop_NTPase"/>
</dbReference>
<dbReference type="InterPro" id="IPR003856">
    <property type="entry name" value="LPS_length_determ_N"/>
</dbReference>
<evidence type="ECO:0000313" key="22">
    <source>
        <dbReference type="Proteomes" id="UP000319931"/>
    </source>
</evidence>
<evidence type="ECO:0000256" key="9">
    <source>
        <dbReference type="ARBA" id="ARBA00022741"/>
    </source>
</evidence>
<dbReference type="PANTHER" id="PTHR32309">
    <property type="entry name" value="TYROSINE-PROTEIN KINASE"/>
    <property type="match status" value="1"/>
</dbReference>
<comment type="similarity">
    <text evidence="2">Belongs to the CpsD/CapB family.</text>
</comment>
<evidence type="ECO:0000256" key="13">
    <source>
        <dbReference type="ARBA" id="ARBA00023136"/>
    </source>
</evidence>
<evidence type="ECO:0000256" key="5">
    <source>
        <dbReference type="ARBA" id="ARBA00022475"/>
    </source>
</evidence>
<evidence type="ECO:0000256" key="16">
    <source>
        <dbReference type="SAM" id="Coils"/>
    </source>
</evidence>
<dbReference type="InterPro" id="IPR025669">
    <property type="entry name" value="AAA_dom"/>
</dbReference>
<dbReference type="InterPro" id="IPR005702">
    <property type="entry name" value="Wzc-like_C"/>
</dbReference>
<keyword evidence="12 17" id="KW-1133">Transmembrane helix</keyword>
<dbReference type="CDD" id="cd05387">
    <property type="entry name" value="BY-kinase"/>
    <property type="match status" value="1"/>
</dbReference>
<evidence type="ECO:0000256" key="1">
    <source>
        <dbReference type="ARBA" id="ARBA00004429"/>
    </source>
</evidence>
<dbReference type="InterPro" id="IPR032807">
    <property type="entry name" value="GNVR"/>
</dbReference>
<evidence type="ECO:0000256" key="14">
    <source>
        <dbReference type="ARBA" id="ARBA00023137"/>
    </source>
</evidence>
<feature type="coiled-coil region" evidence="16">
    <location>
        <begin position="255"/>
        <end position="282"/>
    </location>
</feature>
<comment type="similarity">
    <text evidence="3">Belongs to the etk/wzc family.</text>
</comment>
<evidence type="ECO:0000256" key="2">
    <source>
        <dbReference type="ARBA" id="ARBA00007316"/>
    </source>
</evidence>
<accession>A0A502FZ38</accession>
<dbReference type="EMBL" id="RCZC01000002">
    <property type="protein sequence ID" value="TPG54749.1"/>
    <property type="molecule type" value="Genomic_DNA"/>
</dbReference>
<evidence type="ECO:0000256" key="10">
    <source>
        <dbReference type="ARBA" id="ARBA00022777"/>
    </source>
</evidence>
<keyword evidence="13 17" id="KW-0472">Membrane</keyword>
<dbReference type="AlphaFoldDB" id="A0A502FZ38"/>
<comment type="catalytic activity">
    <reaction evidence="15">
        <text>L-tyrosyl-[protein] + ATP = O-phospho-L-tyrosyl-[protein] + ADP + H(+)</text>
        <dbReference type="Rhea" id="RHEA:10596"/>
        <dbReference type="Rhea" id="RHEA-COMP:10136"/>
        <dbReference type="Rhea" id="RHEA-COMP:20101"/>
        <dbReference type="ChEBI" id="CHEBI:15378"/>
        <dbReference type="ChEBI" id="CHEBI:30616"/>
        <dbReference type="ChEBI" id="CHEBI:46858"/>
        <dbReference type="ChEBI" id="CHEBI:61978"/>
        <dbReference type="ChEBI" id="CHEBI:456216"/>
        <dbReference type="EC" id="2.7.10.2"/>
    </reaction>
</comment>
<dbReference type="Pfam" id="PF13807">
    <property type="entry name" value="GNVR"/>
    <property type="match status" value="1"/>
</dbReference>
<evidence type="ECO:0000256" key="6">
    <source>
        <dbReference type="ARBA" id="ARBA00022519"/>
    </source>
</evidence>
<feature type="domain" description="Tyrosine-protein kinase G-rich" evidence="20">
    <location>
        <begin position="392"/>
        <end position="468"/>
    </location>
</feature>
<evidence type="ECO:0000259" key="19">
    <source>
        <dbReference type="Pfam" id="PF13614"/>
    </source>
</evidence>
<evidence type="ECO:0000256" key="12">
    <source>
        <dbReference type="ARBA" id="ARBA00022989"/>
    </source>
</evidence>
<evidence type="ECO:0000256" key="4">
    <source>
        <dbReference type="ARBA" id="ARBA00011903"/>
    </source>
</evidence>
<comment type="caution">
    <text evidence="21">The sequence shown here is derived from an EMBL/GenBank/DDBJ whole genome shotgun (WGS) entry which is preliminary data.</text>
</comment>
<feature type="domain" description="Polysaccharide chain length determinant N-terminal" evidence="18">
    <location>
        <begin position="47"/>
        <end position="134"/>
    </location>
</feature>
<dbReference type="SUPFAM" id="SSF52540">
    <property type="entry name" value="P-loop containing nucleoside triphosphate hydrolases"/>
    <property type="match status" value="1"/>
</dbReference>
<proteinExistence type="inferred from homology"/>
<organism evidence="21 22">
    <name type="scientific">Sphingomonas glacialis</name>
    <dbReference type="NCBI Taxonomy" id="658225"/>
    <lineage>
        <taxon>Bacteria</taxon>
        <taxon>Pseudomonadati</taxon>
        <taxon>Pseudomonadota</taxon>
        <taxon>Alphaproteobacteria</taxon>
        <taxon>Sphingomonadales</taxon>
        <taxon>Sphingomonadaceae</taxon>
        <taxon>Sphingomonas</taxon>
    </lineage>
</organism>
<dbReference type="Pfam" id="PF02706">
    <property type="entry name" value="Wzz"/>
    <property type="match status" value="1"/>
</dbReference>
<evidence type="ECO:0000256" key="7">
    <source>
        <dbReference type="ARBA" id="ARBA00022679"/>
    </source>
</evidence>
<feature type="domain" description="AAA" evidence="19">
    <location>
        <begin position="542"/>
        <end position="690"/>
    </location>
</feature>
<evidence type="ECO:0000256" key="8">
    <source>
        <dbReference type="ARBA" id="ARBA00022692"/>
    </source>
</evidence>
<keyword evidence="6" id="KW-0997">Cell inner membrane</keyword>
<dbReference type="Proteomes" id="UP000319931">
    <property type="component" value="Unassembled WGS sequence"/>
</dbReference>
<evidence type="ECO:0000256" key="15">
    <source>
        <dbReference type="ARBA" id="ARBA00051245"/>
    </source>
</evidence>
<sequence>MGWGHHNQRRPRYIRVGLVNTQSIDANEPSPERASDSRSLFPDPRTILAVFRRRIWWFLIPVLLAAAALTVYLLLVHPRYAAEASVVIEPRKTEFITSNPNTAPIADSPPGNDEMDTEVQILTSTAMAGRVAEALHLEQYAEYRSAVPLVYNHKVPSQNPLARKLLQHMLIQRVGLTFVITVSAKSKDPALAARIANEYVQQYIAAGLDRKNSAAETTGDFLQSRLDELRNGAVAADAAVQRYKVQHGLMSAEGATMAEQEVSSLNEEIAKARADYAEKLGRLNSARSLAGQGGGQDLQTALQSPTIADLRSKEAEASRRLADLTAHYGNLYPEVVRTQKELSDIRTQISRELQRIVASLSGEAQIAGSRLSSLTQSQAQAHGQLASNGVSQIELLELQRKAEGASAIYAAYLNRSKEMISRKGLNTTDARIGTLSGVPTTPVSPNIPLAVLVAILAGIGFGCAGVFVAEYLDSGVSTKSDVERRLRVRYAGAVPELKSTLDGMRNVQSPQDYLIDHPNSAFAEAFRSLRAILMLRGGSGARVIAITSAMPREGKSTTSICLARTFVSSNMRTVLVDCDVRRRSSSDALLAEGSQGLLQYFRGETSMQDSLVKDKDTDLVILGTTLAPDVGHDVMTQANIDRMLQDLRPLFDVILLDTAPVLALAETRDLAAAADSVLIVTRWRKSSRKAVDAAIELLLHAGARLRGLALSRVDVKKFASTGPEDTFSYHKKFAGYYVN</sequence>
<dbReference type="InterPro" id="IPR050445">
    <property type="entry name" value="Bact_polysacc_biosynth/exp"/>
</dbReference>
<evidence type="ECO:0000259" key="20">
    <source>
        <dbReference type="Pfam" id="PF13807"/>
    </source>
</evidence>
<protein>
    <recommendedName>
        <fullName evidence="4">non-specific protein-tyrosine kinase</fullName>
        <ecNumber evidence="4">2.7.10.2</ecNumber>
    </recommendedName>
</protein>
<keyword evidence="5" id="KW-1003">Cell membrane</keyword>
<feature type="transmembrane region" description="Helical" evidence="17">
    <location>
        <begin position="55"/>
        <end position="75"/>
    </location>
</feature>
<keyword evidence="16" id="KW-0175">Coiled coil</keyword>
<comment type="subcellular location">
    <subcellularLocation>
        <location evidence="1">Cell inner membrane</location>
        <topology evidence="1">Multi-pass membrane protein</topology>
    </subcellularLocation>
</comment>
<keyword evidence="22" id="KW-1185">Reference proteome</keyword>
<gene>
    <name evidence="21" type="ORF">EAH76_08985</name>
</gene>
<keyword evidence="7" id="KW-0808">Transferase</keyword>
<dbReference type="GO" id="GO:0005886">
    <property type="term" value="C:plasma membrane"/>
    <property type="evidence" value="ECO:0007669"/>
    <property type="project" value="UniProtKB-SubCell"/>
</dbReference>